<protein>
    <submittedName>
        <fullName evidence="2">Uncharacterized protein</fullName>
    </submittedName>
</protein>
<sequence length="52" mass="5729">PKCKKKKVSNLSVFGIEEHPKGEASGWHKSQGAIARRTTERPPSGQCPRVQT</sequence>
<organism evidence="2 3">
    <name type="scientific">Ilex paraguariensis</name>
    <name type="common">yerba mate</name>
    <dbReference type="NCBI Taxonomy" id="185542"/>
    <lineage>
        <taxon>Eukaryota</taxon>
        <taxon>Viridiplantae</taxon>
        <taxon>Streptophyta</taxon>
        <taxon>Embryophyta</taxon>
        <taxon>Tracheophyta</taxon>
        <taxon>Spermatophyta</taxon>
        <taxon>Magnoliopsida</taxon>
        <taxon>eudicotyledons</taxon>
        <taxon>Gunneridae</taxon>
        <taxon>Pentapetalae</taxon>
        <taxon>asterids</taxon>
        <taxon>campanulids</taxon>
        <taxon>Aquifoliales</taxon>
        <taxon>Aquifoliaceae</taxon>
        <taxon>Ilex</taxon>
    </lineage>
</organism>
<reference evidence="2 3" key="1">
    <citation type="submission" date="2024-02" db="EMBL/GenBank/DDBJ databases">
        <authorList>
            <person name="Vignale AGUSTIN F."/>
            <person name="Sosa J E."/>
            <person name="Modenutti C."/>
        </authorList>
    </citation>
    <scope>NUCLEOTIDE SEQUENCE [LARGE SCALE GENOMIC DNA]</scope>
</reference>
<feature type="non-terminal residue" evidence="2">
    <location>
        <position position="52"/>
    </location>
</feature>
<feature type="region of interest" description="Disordered" evidence="1">
    <location>
        <begin position="21"/>
        <end position="52"/>
    </location>
</feature>
<gene>
    <name evidence="2" type="ORF">ILEXP_LOCUS21358</name>
</gene>
<name>A0ABC8S7B8_9AQUA</name>
<evidence type="ECO:0000313" key="2">
    <source>
        <dbReference type="EMBL" id="CAK9153108.1"/>
    </source>
</evidence>
<evidence type="ECO:0000313" key="3">
    <source>
        <dbReference type="Proteomes" id="UP001642360"/>
    </source>
</evidence>
<feature type="non-terminal residue" evidence="2">
    <location>
        <position position="1"/>
    </location>
</feature>
<comment type="caution">
    <text evidence="2">The sequence shown here is derived from an EMBL/GenBank/DDBJ whole genome shotgun (WGS) entry which is preliminary data.</text>
</comment>
<proteinExistence type="predicted"/>
<accession>A0ABC8S7B8</accession>
<dbReference type="Proteomes" id="UP001642360">
    <property type="component" value="Unassembled WGS sequence"/>
</dbReference>
<evidence type="ECO:0000256" key="1">
    <source>
        <dbReference type="SAM" id="MobiDB-lite"/>
    </source>
</evidence>
<dbReference type="EMBL" id="CAUOFW020002349">
    <property type="protein sequence ID" value="CAK9153108.1"/>
    <property type="molecule type" value="Genomic_DNA"/>
</dbReference>
<dbReference type="AlphaFoldDB" id="A0ABC8S7B8"/>
<keyword evidence="3" id="KW-1185">Reference proteome</keyword>